<proteinExistence type="predicted"/>
<name>X6NXX5_RETFI</name>
<evidence type="ECO:0000313" key="1">
    <source>
        <dbReference type="EMBL" id="ETO30679.1"/>
    </source>
</evidence>
<protein>
    <submittedName>
        <fullName evidence="1">Uncharacterized protein</fullName>
    </submittedName>
</protein>
<keyword evidence="2" id="KW-1185">Reference proteome</keyword>
<sequence length="150" mass="17692">MKCSEWKGDDLDKKIISVLQMDLSIRKLNVIAPIYSEEYVLDLLVVQKDRKLSQSVLEFLFLQDKDVWDHIYSIGNGDKCWDVMLTAFQADFKQWSRYLEHFNEIGVFKGDVSESLFLSKFQIDKNFVKLVTLSENFLTFLAFMQQQKIM</sequence>
<dbReference type="Proteomes" id="UP000023152">
    <property type="component" value="Unassembled WGS sequence"/>
</dbReference>
<dbReference type="EMBL" id="ASPP01005363">
    <property type="protein sequence ID" value="ETO30679.1"/>
    <property type="molecule type" value="Genomic_DNA"/>
</dbReference>
<accession>X6NXX5</accession>
<dbReference type="AlphaFoldDB" id="X6NXX5"/>
<reference evidence="1 2" key="1">
    <citation type="journal article" date="2013" name="Curr. Biol.">
        <title>The Genome of the Foraminiferan Reticulomyxa filosa.</title>
        <authorList>
            <person name="Glockner G."/>
            <person name="Hulsmann N."/>
            <person name="Schleicher M."/>
            <person name="Noegel A.A."/>
            <person name="Eichinger L."/>
            <person name="Gallinger C."/>
            <person name="Pawlowski J."/>
            <person name="Sierra R."/>
            <person name="Euteneuer U."/>
            <person name="Pillet L."/>
            <person name="Moustafa A."/>
            <person name="Platzer M."/>
            <person name="Groth M."/>
            <person name="Szafranski K."/>
            <person name="Schliwa M."/>
        </authorList>
    </citation>
    <scope>NUCLEOTIDE SEQUENCE [LARGE SCALE GENOMIC DNA]</scope>
</reference>
<organism evidence="1 2">
    <name type="scientific">Reticulomyxa filosa</name>
    <dbReference type="NCBI Taxonomy" id="46433"/>
    <lineage>
        <taxon>Eukaryota</taxon>
        <taxon>Sar</taxon>
        <taxon>Rhizaria</taxon>
        <taxon>Retaria</taxon>
        <taxon>Foraminifera</taxon>
        <taxon>Monothalamids</taxon>
        <taxon>Reticulomyxidae</taxon>
        <taxon>Reticulomyxa</taxon>
    </lineage>
</organism>
<comment type="caution">
    <text evidence="1">The sequence shown here is derived from an EMBL/GenBank/DDBJ whole genome shotgun (WGS) entry which is preliminary data.</text>
</comment>
<gene>
    <name evidence="1" type="ORF">RFI_06438</name>
</gene>
<evidence type="ECO:0000313" key="2">
    <source>
        <dbReference type="Proteomes" id="UP000023152"/>
    </source>
</evidence>